<name>A0ABV4DHZ8_9FIRM</name>
<dbReference type="Proteomes" id="UP001565219">
    <property type="component" value="Unassembled WGS sequence"/>
</dbReference>
<evidence type="ECO:0000313" key="2">
    <source>
        <dbReference type="EMBL" id="MEY8633044.1"/>
    </source>
</evidence>
<dbReference type="EMBL" id="JBCLTR010000005">
    <property type="protein sequence ID" value="MEY8633044.1"/>
    <property type="molecule type" value="Genomic_DNA"/>
</dbReference>
<dbReference type="Gene3D" id="3.30.1490.480">
    <property type="entry name" value="Endolytic murein transglycosylase"/>
    <property type="match status" value="1"/>
</dbReference>
<sequence length="137" mass="16014">MQRQMMTKDEERKNNRDDLFRLFWKVIHQILIIGLIVGLFFGMYSFAYHAFSNEAYDASSTRKIQVVISKGDGTGKVADQLYEKHLIIGKNRFKVRKFFSKYKETEFVPGKYSLSQSQGIDEIMAVLCGDIREKEKK</sequence>
<keyword evidence="1" id="KW-1133">Transmembrane helix</keyword>
<dbReference type="RefSeq" id="WP_235824552.1">
    <property type="nucleotide sequence ID" value="NZ_JAQEVE010000005.1"/>
</dbReference>
<keyword evidence="3" id="KW-1185">Reference proteome</keyword>
<evidence type="ECO:0000256" key="1">
    <source>
        <dbReference type="SAM" id="Phobius"/>
    </source>
</evidence>
<keyword evidence="1" id="KW-0812">Transmembrane</keyword>
<feature type="transmembrane region" description="Helical" evidence="1">
    <location>
        <begin position="22"/>
        <end position="44"/>
    </location>
</feature>
<protein>
    <submittedName>
        <fullName evidence="2">Uncharacterized protein</fullName>
    </submittedName>
</protein>
<evidence type="ECO:0000313" key="3">
    <source>
        <dbReference type="Proteomes" id="UP001565219"/>
    </source>
</evidence>
<gene>
    <name evidence="2" type="ORF">AALG99_05815</name>
</gene>
<organism evidence="2 3">
    <name type="scientific">Anaerostipes hominis</name>
    <name type="common">ex Lee et al. 2021</name>
    <dbReference type="NCBI Taxonomy" id="2025494"/>
    <lineage>
        <taxon>Bacteria</taxon>
        <taxon>Bacillati</taxon>
        <taxon>Bacillota</taxon>
        <taxon>Clostridia</taxon>
        <taxon>Lachnospirales</taxon>
        <taxon>Lachnospiraceae</taxon>
        <taxon>Anaerostipes</taxon>
    </lineage>
</organism>
<proteinExistence type="predicted"/>
<keyword evidence="1" id="KW-0472">Membrane</keyword>
<reference evidence="2 3" key="1">
    <citation type="submission" date="2024-03" db="EMBL/GenBank/DDBJ databases">
        <title>Mouse gut bacterial collection (mGBC) of GemPharmatech.</title>
        <authorList>
            <person name="He Y."/>
            <person name="Dong L."/>
            <person name="Wu D."/>
            <person name="Gao X."/>
            <person name="Lin Z."/>
        </authorList>
    </citation>
    <scope>NUCLEOTIDE SEQUENCE [LARGE SCALE GENOMIC DNA]</scope>
    <source>
        <strain evidence="2 3">32-10</strain>
    </source>
</reference>
<accession>A0ABV4DHZ8</accession>
<comment type="caution">
    <text evidence="2">The sequence shown here is derived from an EMBL/GenBank/DDBJ whole genome shotgun (WGS) entry which is preliminary data.</text>
</comment>